<accession>A0ABW2A6R6</accession>
<organism evidence="2 3">
    <name type="scientific">Marinobacterium aestuariivivens</name>
    <dbReference type="NCBI Taxonomy" id="1698799"/>
    <lineage>
        <taxon>Bacteria</taxon>
        <taxon>Pseudomonadati</taxon>
        <taxon>Pseudomonadota</taxon>
        <taxon>Gammaproteobacteria</taxon>
        <taxon>Oceanospirillales</taxon>
        <taxon>Oceanospirillaceae</taxon>
        <taxon>Marinobacterium</taxon>
    </lineage>
</organism>
<comment type="caution">
    <text evidence="2">The sequence shown here is derived from an EMBL/GenBank/DDBJ whole genome shotgun (WGS) entry which is preliminary data.</text>
</comment>
<dbReference type="SUPFAM" id="SSF53850">
    <property type="entry name" value="Periplasmic binding protein-like II"/>
    <property type="match status" value="1"/>
</dbReference>
<evidence type="ECO:0000313" key="2">
    <source>
        <dbReference type="EMBL" id="MFC6673226.1"/>
    </source>
</evidence>
<proteinExistence type="predicted"/>
<dbReference type="Gene3D" id="3.40.190.10">
    <property type="entry name" value="Periplasmic binding protein-like II"/>
    <property type="match status" value="1"/>
</dbReference>
<keyword evidence="1" id="KW-0732">Signal</keyword>
<keyword evidence="3" id="KW-1185">Reference proteome</keyword>
<gene>
    <name evidence="2" type="ORF">ACFQDL_26410</name>
</gene>
<dbReference type="EMBL" id="JBHSWE010000001">
    <property type="protein sequence ID" value="MFC6673226.1"/>
    <property type="molecule type" value="Genomic_DNA"/>
</dbReference>
<evidence type="ECO:0008006" key="4">
    <source>
        <dbReference type="Google" id="ProtNLM"/>
    </source>
</evidence>
<evidence type="ECO:0000256" key="1">
    <source>
        <dbReference type="SAM" id="SignalP"/>
    </source>
</evidence>
<protein>
    <recommendedName>
        <fullName evidence="4">Sugar ABC transporter substrate-binding protein</fullName>
    </recommendedName>
</protein>
<evidence type="ECO:0000313" key="3">
    <source>
        <dbReference type="Proteomes" id="UP001596422"/>
    </source>
</evidence>
<dbReference type="Proteomes" id="UP001596422">
    <property type="component" value="Unassembled WGS sequence"/>
</dbReference>
<dbReference type="RefSeq" id="WP_379913514.1">
    <property type="nucleotide sequence ID" value="NZ_JBHSWE010000001.1"/>
</dbReference>
<name>A0ABW2A6R6_9GAMM</name>
<feature type="signal peptide" evidence="1">
    <location>
        <begin position="1"/>
        <end position="28"/>
    </location>
</feature>
<feature type="chain" id="PRO_5046714462" description="Sugar ABC transporter substrate-binding protein" evidence="1">
    <location>
        <begin position="29"/>
        <end position="87"/>
    </location>
</feature>
<reference evidence="3" key="1">
    <citation type="journal article" date="2019" name="Int. J. Syst. Evol. Microbiol.">
        <title>The Global Catalogue of Microorganisms (GCM) 10K type strain sequencing project: providing services to taxonomists for standard genome sequencing and annotation.</title>
        <authorList>
            <consortium name="The Broad Institute Genomics Platform"/>
            <consortium name="The Broad Institute Genome Sequencing Center for Infectious Disease"/>
            <person name="Wu L."/>
            <person name="Ma J."/>
        </authorList>
    </citation>
    <scope>NUCLEOTIDE SEQUENCE [LARGE SCALE GENOMIC DNA]</scope>
    <source>
        <strain evidence="3">NBRC 111756</strain>
    </source>
</reference>
<sequence>MNIPTPHRFATTLALGIALSGASASALSADKLVIESWRNDDSKIWNDVIIPAFNQAHPEIELVFSPTPPSDYNSALQAKLQGEPPAT</sequence>